<dbReference type="InterPro" id="IPR006683">
    <property type="entry name" value="Thioestr_dom"/>
</dbReference>
<evidence type="ECO:0000259" key="3">
    <source>
        <dbReference type="Pfam" id="PF03061"/>
    </source>
</evidence>
<dbReference type="Gene3D" id="3.10.129.10">
    <property type="entry name" value="Hotdog Thioesterase"/>
    <property type="match status" value="1"/>
</dbReference>
<dbReference type="GO" id="GO:0016787">
    <property type="term" value="F:hydrolase activity"/>
    <property type="evidence" value="ECO:0007669"/>
    <property type="project" value="UniProtKB-KW"/>
</dbReference>
<accession>A0ABT6YE61</accession>
<dbReference type="SUPFAM" id="SSF54637">
    <property type="entry name" value="Thioesterase/thiol ester dehydrase-isomerase"/>
    <property type="match status" value="1"/>
</dbReference>
<feature type="domain" description="Thioesterase" evidence="3">
    <location>
        <begin position="58"/>
        <end position="132"/>
    </location>
</feature>
<dbReference type="Proteomes" id="UP001236507">
    <property type="component" value="Unassembled WGS sequence"/>
</dbReference>
<keyword evidence="2 4" id="KW-0378">Hydrolase</keyword>
<comment type="similarity">
    <text evidence="1">Belongs to the thioesterase PaaI family.</text>
</comment>
<keyword evidence="5" id="KW-1185">Reference proteome</keyword>
<dbReference type="InterPro" id="IPR003736">
    <property type="entry name" value="PAAI_dom"/>
</dbReference>
<evidence type="ECO:0000313" key="5">
    <source>
        <dbReference type="Proteomes" id="UP001236507"/>
    </source>
</evidence>
<dbReference type="EMBL" id="JASHIF010000019">
    <property type="protein sequence ID" value="MDI9861403.1"/>
    <property type="molecule type" value="Genomic_DNA"/>
</dbReference>
<dbReference type="NCBIfam" id="TIGR00369">
    <property type="entry name" value="unchar_dom_1"/>
    <property type="match status" value="1"/>
</dbReference>
<protein>
    <submittedName>
        <fullName evidence="4">PaaI family thioesterase</fullName>
        <ecNumber evidence="4">3.1.2.-</ecNumber>
    </submittedName>
</protein>
<dbReference type="InterPro" id="IPR039298">
    <property type="entry name" value="ACOT13"/>
</dbReference>
<comment type="caution">
    <text evidence="4">The sequence shown here is derived from an EMBL/GenBank/DDBJ whole genome shotgun (WGS) entry which is preliminary data.</text>
</comment>
<dbReference type="PANTHER" id="PTHR21660:SF1">
    <property type="entry name" value="ACYL-COENZYME A THIOESTERASE 13"/>
    <property type="match status" value="1"/>
</dbReference>
<dbReference type="Pfam" id="PF03061">
    <property type="entry name" value="4HBT"/>
    <property type="match status" value="1"/>
</dbReference>
<evidence type="ECO:0000256" key="1">
    <source>
        <dbReference type="ARBA" id="ARBA00008324"/>
    </source>
</evidence>
<dbReference type="RefSeq" id="WP_283345822.1">
    <property type="nucleotide sequence ID" value="NZ_JASHIF010000019.1"/>
</dbReference>
<sequence>MSNKHALEVFKEYIGTRVAEKSISPVAKFLDGILVGVHDHGIEIEYQVKEEMVNPARILHGGIAATMLDDIIGMTVFMMGNGVFYSTVNLSVDYLFSARLGETVRVKSKIVRMGKKIAHAEGEIRNQNDILIAKCTTNLVATSNTIK</sequence>
<dbReference type="CDD" id="cd03443">
    <property type="entry name" value="PaaI_thioesterase"/>
    <property type="match status" value="1"/>
</dbReference>
<reference evidence="4 5" key="1">
    <citation type="submission" date="2023-05" db="EMBL/GenBank/DDBJ databases">
        <title>Novel species of genus Flectobacillus isolated from stream in China.</title>
        <authorList>
            <person name="Lu H."/>
        </authorList>
    </citation>
    <scope>NUCLEOTIDE SEQUENCE [LARGE SCALE GENOMIC DNA]</scope>
    <source>
        <strain evidence="4 5">KCTC 42575</strain>
    </source>
</reference>
<organism evidence="4 5">
    <name type="scientific">Flectobacillus roseus</name>
    <dbReference type="NCBI Taxonomy" id="502259"/>
    <lineage>
        <taxon>Bacteria</taxon>
        <taxon>Pseudomonadati</taxon>
        <taxon>Bacteroidota</taxon>
        <taxon>Cytophagia</taxon>
        <taxon>Cytophagales</taxon>
        <taxon>Flectobacillaceae</taxon>
        <taxon>Flectobacillus</taxon>
    </lineage>
</organism>
<dbReference type="InterPro" id="IPR029069">
    <property type="entry name" value="HotDog_dom_sf"/>
</dbReference>
<dbReference type="PANTHER" id="PTHR21660">
    <property type="entry name" value="THIOESTERASE SUPERFAMILY MEMBER-RELATED"/>
    <property type="match status" value="1"/>
</dbReference>
<dbReference type="EC" id="3.1.2.-" evidence="4"/>
<proteinExistence type="inferred from homology"/>
<evidence type="ECO:0000313" key="4">
    <source>
        <dbReference type="EMBL" id="MDI9861403.1"/>
    </source>
</evidence>
<name>A0ABT6YE61_9BACT</name>
<evidence type="ECO:0000256" key="2">
    <source>
        <dbReference type="ARBA" id="ARBA00022801"/>
    </source>
</evidence>
<gene>
    <name evidence="4" type="ORF">QM524_19440</name>
</gene>